<organism evidence="1 2">
    <name type="scientific">Legionella dresdenensis</name>
    <dbReference type="NCBI Taxonomy" id="450200"/>
    <lineage>
        <taxon>Bacteria</taxon>
        <taxon>Pseudomonadati</taxon>
        <taxon>Pseudomonadota</taxon>
        <taxon>Gammaproteobacteria</taxon>
        <taxon>Legionellales</taxon>
        <taxon>Legionellaceae</taxon>
        <taxon>Legionella</taxon>
    </lineage>
</organism>
<dbReference type="InterPro" id="IPR010323">
    <property type="entry name" value="DUF924"/>
</dbReference>
<keyword evidence="2" id="KW-1185">Reference proteome</keyword>
<dbReference type="Gene3D" id="1.25.40.10">
    <property type="entry name" value="Tetratricopeptide repeat domain"/>
    <property type="match status" value="1"/>
</dbReference>
<proteinExistence type="predicted"/>
<evidence type="ECO:0000313" key="2">
    <source>
        <dbReference type="Proteomes" id="UP001595758"/>
    </source>
</evidence>
<dbReference type="Gene3D" id="1.20.58.320">
    <property type="entry name" value="TPR-like"/>
    <property type="match status" value="1"/>
</dbReference>
<dbReference type="Proteomes" id="UP001595758">
    <property type="component" value="Unassembled WGS sequence"/>
</dbReference>
<dbReference type="SUPFAM" id="SSF48452">
    <property type="entry name" value="TPR-like"/>
    <property type="match status" value="1"/>
</dbReference>
<dbReference type="Pfam" id="PF06041">
    <property type="entry name" value="DUF924"/>
    <property type="match status" value="1"/>
</dbReference>
<comment type="caution">
    <text evidence="1">The sequence shown here is derived from an EMBL/GenBank/DDBJ whole genome shotgun (WGS) entry which is preliminary data.</text>
</comment>
<accession>A0ABV8CHA8</accession>
<evidence type="ECO:0000313" key="1">
    <source>
        <dbReference type="EMBL" id="MFC3909365.1"/>
    </source>
</evidence>
<dbReference type="EMBL" id="JBHSAB010000023">
    <property type="protein sequence ID" value="MFC3909365.1"/>
    <property type="molecule type" value="Genomic_DNA"/>
</dbReference>
<dbReference type="RefSeq" id="WP_382343513.1">
    <property type="nucleotide sequence ID" value="NZ_JBHSAB010000023.1"/>
</dbReference>
<sequence length="209" mass="24864">MMKSKIEQIISFWFGDSFEDEFPPRSVSDRWYSFHPDLDAIIRKNFLNDIEKALAGQYDDWSTTSEGRLALIILLDQFTRHVYRNTAQAFAGDEKALSLVYQPCHMPMGTNLLLCQKMFYYAPLEHSEKLCDQKLHISIYDDWVEKLPKNVVSKLQYYLKWVYVHYEVIHKYGRFPWRNDLLGRETTAEEIDYLKTAPDFGQNYKRHTL</sequence>
<reference evidence="2" key="1">
    <citation type="journal article" date="2019" name="Int. J. Syst. Evol. Microbiol.">
        <title>The Global Catalogue of Microorganisms (GCM) 10K type strain sequencing project: providing services to taxonomists for standard genome sequencing and annotation.</title>
        <authorList>
            <consortium name="The Broad Institute Genomics Platform"/>
            <consortium name="The Broad Institute Genome Sequencing Center for Infectious Disease"/>
            <person name="Wu L."/>
            <person name="Ma J."/>
        </authorList>
    </citation>
    <scope>NUCLEOTIDE SEQUENCE [LARGE SCALE GENOMIC DNA]</scope>
    <source>
        <strain evidence="2">CCUG 59858</strain>
    </source>
</reference>
<name>A0ABV8CHA8_9GAMM</name>
<gene>
    <name evidence="1" type="ORF">ACFORL_09810</name>
</gene>
<dbReference type="InterPro" id="IPR011990">
    <property type="entry name" value="TPR-like_helical_dom_sf"/>
</dbReference>
<protein>
    <submittedName>
        <fullName evidence="1">DUF924 family protein</fullName>
    </submittedName>
</protein>